<dbReference type="InterPro" id="IPR001279">
    <property type="entry name" value="Metallo-B-lactamas"/>
</dbReference>
<dbReference type="SMART" id="SM00849">
    <property type="entry name" value="Lactamase_B"/>
    <property type="match status" value="1"/>
</dbReference>
<dbReference type="Proteomes" id="UP000178162">
    <property type="component" value="Unassembled WGS sequence"/>
</dbReference>
<evidence type="ECO:0000259" key="2">
    <source>
        <dbReference type="SMART" id="SM00849"/>
    </source>
</evidence>
<keyword evidence="1" id="KW-1133">Transmembrane helix</keyword>
<dbReference type="STRING" id="1802595.A2134_00215"/>
<dbReference type="SUPFAM" id="SSF56281">
    <property type="entry name" value="Metallo-hydrolase/oxidoreductase"/>
    <property type="match status" value="1"/>
</dbReference>
<keyword evidence="1" id="KW-0812">Transmembrane</keyword>
<sequence>MQEFLRQKIKSRLPILIFSGLAFFVWSFYFTLPDGRLHLKFYNVGQGDSIFIETPAGYQVLIDGGPDNKVLGFLGRDLGLFDKSLDMIVLTHPQLDHFGGLIEVVKRYHIGAVIVNGDENNTVDFREWQAVLDEKGIRVINAKIGDIISLPDGVNLRVINSGRTSNDLNTGSIVLEVSYLSFDALLTGDADQKNQPYKTSKDSFEVFKVPHHGSKTAIKKDYISKLSPQISVISVGKNRYGHPSEEIISYLKNNRSKVYRTDQDGLIEIVSNGQSWYTRTQR</sequence>
<dbReference type="InterPro" id="IPR036866">
    <property type="entry name" value="RibonucZ/Hydroxyglut_hydro"/>
</dbReference>
<dbReference type="Gene3D" id="3.60.15.10">
    <property type="entry name" value="Ribonuclease Z/Hydroxyacylglutathione hydrolase-like"/>
    <property type="match status" value="1"/>
</dbReference>
<dbReference type="PANTHER" id="PTHR30619">
    <property type="entry name" value="DNA INTERNALIZATION/COMPETENCE PROTEIN COMEC/REC2"/>
    <property type="match status" value="1"/>
</dbReference>
<dbReference type="Pfam" id="PF00753">
    <property type="entry name" value="Lactamase_B"/>
    <property type="match status" value="1"/>
</dbReference>
<name>A0A1G1WDU5_9BACT</name>
<accession>A0A1G1WDU5</accession>
<dbReference type="CDD" id="cd07731">
    <property type="entry name" value="ComA-like_MBL-fold"/>
    <property type="match status" value="1"/>
</dbReference>
<evidence type="ECO:0000313" key="3">
    <source>
        <dbReference type="EMBL" id="OGY25824.1"/>
    </source>
</evidence>
<dbReference type="EMBL" id="MHCR01000007">
    <property type="protein sequence ID" value="OGY25824.1"/>
    <property type="molecule type" value="Genomic_DNA"/>
</dbReference>
<evidence type="ECO:0000313" key="4">
    <source>
        <dbReference type="Proteomes" id="UP000178162"/>
    </source>
</evidence>
<feature type="domain" description="Metallo-beta-lactamase" evidence="2">
    <location>
        <begin position="46"/>
        <end position="237"/>
    </location>
</feature>
<dbReference type="InterPro" id="IPR035681">
    <property type="entry name" value="ComA-like_MBL"/>
</dbReference>
<protein>
    <recommendedName>
        <fullName evidence="2">Metallo-beta-lactamase domain-containing protein</fullName>
    </recommendedName>
</protein>
<proteinExistence type="predicted"/>
<feature type="transmembrane region" description="Helical" evidence="1">
    <location>
        <begin position="12"/>
        <end position="32"/>
    </location>
</feature>
<comment type="caution">
    <text evidence="3">The sequence shown here is derived from an EMBL/GenBank/DDBJ whole genome shotgun (WGS) entry which is preliminary data.</text>
</comment>
<dbReference type="AlphaFoldDB" id="A0A1G1WDU5"/>
<keyword evidence="1" id="KW-0472">Membrane</keyword>
<dbReference type="PANTHER" id="PTHR30619:SF1">
    <property type="entry name" value="RECOMBINATION PROTEIN 2"/>
    <property type="match status" value="1"/>
</dbReference>
<gene>
    <name evidence="3" type="ORF">A2134_00215</name>
</gene>
<reference evidence="3 4" key="1">
    <citation type="journal article" date="2016" name="Nat. Commun.">
        <title>Thousands of microbial genomes shed light on interconnected biogeochemical processes in an aquifer system.</title>
        <authorList>
            <person name="Anantharaman K."/>
            <person name="Brown C.T."/>
            <person name="Hug L.A."/>
            <person name="Sharon I."/>
            <person name="Castelle C.J."/>
            <person name="Probst A.J."/>
            <person name="Thomas B.C."/>
            <person name="Singh A."/>
            <person name="Wilkins M.J."/>
            <person name="Karaoz U."/>
            <person name="Brodie E.L."/>
            <person name="Williams K.H."/>
            <person name="Hubbard S.S."/>
            <person name="Banfield J.F."/>
        </authorList>
    </citation>
    <scope>NUCLEOTIDE SEQUENCE [LARGE SCALE GENOMIC DNA]</scope>
</reference>
<evidence type="ECO:0000256" key="1">
    <source>
        <dbReference type="SAM" id="Phobius"/>
    </source>
</evidence>
<organism evidence="3 4">
    <name type="scientific">Candidatus Woykebacteria bacterium RBG_16_39_9b</name>
    <dbReference type="NCBI Taxonomy" id="1802595"/>
    <lineage>
        <taxon>Bacteria</taxon>
        <taxon>Candidatus Woykeibacteriota</taxon>
    </lineage>
</organism>
<dbReference type="InterPro" id="IPR052159">
    <property type="entry name" value="Competence_DNA_uptake"/>
</dbReference>